<dbReference type="PANTHER" id="PTHR11785:SF382">
    <property type="entry name" value="LOW-AFFINITY METHIONINE PERMEASE"/>
    <property type="match status" value="1"/>
</dbReference>
<keyword evidence="7" id="KW-1185">Reference proteome</keyword>
<evidence type="ECO:0000313" key="7">
    <source>
        <dbReference type="Proteomes" id="UP001175001"/>
    </source>
</evidence>
<dbReference type="InterPro" id="IPR002293">
    <property type="entry name" value="AA/rel_permease1"/>
</dbReference>
<protein>
    <submittedName>
        <fullName evidence="6">High-affinity methionine permease</fullName>
    </submittedName>
</protein>
<evidence type="ECO:0000256" key="5">
    <source>
        <dbReference type="SAM" id="Phobius"/>
    </source>
</evidence>
<evidence type="ECO:0000313" key="6">
    <source>
        <dbReference type="EMBL" id="KAK0637536.1"/>
    </source>
</evidence>
<keyword evidence="4 5" id="KW-0472">Membrane</keyword>
<evidence type="ECO:0000256" key="3">
    <source>
        <dbReference type="ARBA" id="ARBA00022989"/>
    </source>
</evidence>
<evidence type="ECO:0000256" key="1">
    <source>
        <dbReference type="ARBA" id="ARBA00004141"/>
    </source>
</evidence>
<organism evidence="6 7">
    <name type="scientific">Lasiodiplodia hormozganensis</name>
    <dbReference type="NCBI Taxonomy" id="869390"/>
    <lineage>
        <taxon>Eukaryota</taxon>
        <taxon>Fungi</taxon>
        <taxon>Dikarya</taxon>
        <taxon>Ascomycota</taxon>
        <taxon>Pezizomycotina</taxon>
        <taxon>Dothideomycetes</taxon>
        <taxon>Dothideomycetes incertae sedis</taxon>
        <taxon>Botryosphaeriales</taxon>
        <taxon>Botryosphaeriaceae</taxon>
        <taxon>Lasiodiplodia</taxon>
    </lineage>
</organism>
<dbReference type="PANTHER" id="PTHR11785">
    <property type="entry name" value="AMINO ACID TRANSPORTER"/>
    <property type="match status" value="1"/>
</dbReference>
<reference evidence="6" key="1">
    <citation type="submission" date="2023-06" db="EMBL/GenBank/DDBJ databases">
        <title>Multi-omics analyses reveal the molecular pathogenesis toolkit of Lasiodiplodia hormozganensis, a cross-kingdom pathogen.</title>
        <authorList>
            <person name="Felix C."/>
            <person name="Meneses R."/>
            <person name="Goncalves M.F.M."/>
            <person name="Tilleman L."/>
            <person name="Duarte A.S."/>
            <person name="Jorrin-Novo J.V."/>
            <person name="Van De Peer Y."/>
            <person name="Deforce D."/>
            <person name="Van Nieuwerburgh F."/>
            <person name="Esteves A.C."/>
            <person name="Alves A."/>
        </authorList>
    </citation>
    <scope>NUCLEOTIDE SEQUENCE</scope>
    <source>
        <strain evidence="6">CBS 339.90</strain>
    </source>
</reference>
<sequence>MVLTKSKTVSMVLWFVGGLYSFICLLIYLEFASAFHYNGGELIYLDRSYNCIPLLATVLFSGYFIALANTVGNSIAFAKHILIVATGKSDFNDKAELVRYIAISILTVVCFLHMISNNLVLFLNKTFAYFKVLLLFVVACRGFYKRNPDALNDWSGASDFKSSMAALVPIFYAFEGWENATYVSHVIH</sequence>
<dbReference type="EMBL" id="JAUJDW010000124">
    <property type="protein sequence ID" value="KAK0637536.1"/>
    <property type="molecule type" value="Genomic_DNA"/>
</dbReference>
<keyword evidence="3 5" id="KW-1133">Transmembrane helix</keyword>
<keyword evidence="2 5" id="KW-0812">Transmembrane</keyword>
<feature type="transmembrane region" description="Helical" evidence="5">
    <location>
        <begin position="127"/>
        <end position="144"/>
    </location>
</feature>
<dbReference type="GO" id="GO:0015179">
    <property type="term" value="F:L-amino acid transmembrane transporter activity"/>
    <property type="evidence" value="ECO:0007669"/>
    <property type="project" value="TreeGrafter"/>
</dbReference>
<evidence type="ECO:0000256" key="4">
    <source>
        <dbReference type="ARBA" id="ARBA00023136"/>
    </source>
</evidence>
<proteinExistence type="predicted"/>
<feature type="transmembrane region" description="Helical" evidence="5">
    <location>
        <begin position="12"/>
        <end position="32"/>
    </location>
</feature>
<accession>A0AA40CG48</accession>
<evidence type="ECO:0000256" key="2">
    <source>
        <dbReference type="ARBA" id="ARBA00022692"/>
    </source>
</evidence>
<comment type="caution">
    <text evidence="6">The sequence shown here is derived from an EMBL/GenBank/DDBJ whole genome shotgun (WGS) entry which is preliminary data.</text>
</comment>
<dbReference type="AlphaFoldDB" id="A0AA40CG48"/>
<dbReference type="GO" id="GO:0016020">
    <property type="term" value="C:membrane"/>
    <property type="evidence" value="ECO:0007669"/>
    <property type="project" value="UniProtKB-SubCell"/>
</dbReference>
<dbReference type="InterPro" id="IPR050598">
    <property type="entry name" value="AminoAcid_Transporter"/>
</dbReference>
<feature type="transmembrane region" description="Helical" evidence="5">
    <location>
        <begin position="52"/>
        <end position="76"/>
    </location>
</feature>
<feature type="transmembrane region" description="Helical" evidence="5">
    <location>
        <begin position="97"/>
        <end position="115"/>
    </location>
</feature>
<dbReference type="Proteomes" id="UP001175001">
    <property type="component" value="Unassembled WGS sequence"/>
</dbReference>
<name>A0AA40CG48_9PEZI</name>
<comment type="subcellular location">
    <subcellularLocation>
        <location evidence="1">Membrane</location>
        <topology evidence="1">Multi-pass membrane protein</topology>
    </subcellularLocation>
</comment>
<gene>
    <name evidence="6" type="primary">MUP1_6</name>
    <name evidence="6" type="ORF">DIS24_g10721</name>
</gene>
<dbReference type="Gene3D" id="1.20.1740.10">
    <property type="entry name" value="Amino acid/polyamine transporter I"/>
    <property type="match status" value="1"/>
</dbReference>
<dbReference type="Pfam" id="PF13520">
    <property type="entry name" value="AA_permease_2"/>
    <property type="match status" value="1"/>
</dbReference>